<evidence type="ECO:0000313" key="2">
    <source>
        <dbReference type="EMBL" id="SEH33123.1"/>
    </source>
</evidence>
<dbReference type="Proteomes" id="UP000198561">
    <property type="component" value="Unassembled WGS sequence"/>
</dbReference>
<dbReference type="RefSeq" id="WP_167358407.1">
    <property type="nucleotide sequence ID" value="NZ_FNWQ01000002.1"/>
</dbReference>
<feature type="chain" id="PRO_5011714348" description="Lipoprotein" evidence="1">
    <location>
        <begin position="26"/>
        <end position="163"/>
    </location>
</feature>
<name>A0A1H6HGR6_CHRCI</name>
<keyword evidence="1" id="KW-0732">Signal</keyword>
<sequence>MRNYLLLIAAAGVLMLSSCTSPVKKNTAETQTPESSTSGAPSENLKLEFSGAENFTIKNAKLKVSLYGVDEKLADVPASLITEQEYERKSIPFTIDLPIPKDAESKINPKPAGPAKYYVTISWDSDGNGKADEKGDIFIDYDKQFPNVKLTGEPQKIYLKVLK</sequence>
<dbReference type="STRING" id="680127.SAMN05421593_2150"/>
<reference evidence="2 3" key="1">
    <citation type="submission" date="2016-10" db="EMBL/GenBank/DDBJ databases">
        <authorList>
            <person name="de Groot N.N."/>
        </authorList>
    </citation>
    <scope>NUCLEOTIDE SEQUENCE [LARGE SCALE GENOMIC DNA]</scope>
    <source>
        <strain evidence="2 3">DSM 23031</strain>
    </source>
</reference>
<dbReference type="EMBL" id="FNWQ01000002">
    <property type="protein sequence ID" value="SEH33123.1"/>
    <property type="molecule type" value="Genomic_DNA"/>
</dbReference>
<dbReference type="AlphaFoldDB" id="A0A1H6HGR6"/>
<evidence type="ECO:0008006" key="4">
    <source>
        <dbReference type="Google" id="ProtNLM"/>
    </source>
</evidence>
<protein>
    <recommendedName>
        <fullName evidence="4">Lipoprotein</fullName>
    </recommendedName>
</protein>
<evidence type="ECO:0000256" key="1">
    <source>
        <dbReference type="SAM" id="SignalP"/>
    </source>
</evidence>
<organism evidence="2 3">
    <name type="scientific">Chryseobacterium culicis</name>
    <dbReference type="NCBI Taxonomy" id="680127"/>
    <lineage>
        <taxon>Bacteria</taxon>
        <taxon>Pseudomonadati</taxon>
        <taxon>Bacteroidota</taxon>
        <taxon>Flavobacteriia</taxon>
        <taxon>Flavobacteriales</taxon>
        <taxon>Weeksellaceae</taxon>
        <taxon>Chryseobacterium group</taxon>
        <taxon>Chryseobacterium</taxon>
    </lineage>
</organism>
<dbReference type="PROSITE" id="PS51257">
    <property type="entry name" value="PROKAR_LIPOPROTEIN"/>
    <property type="match status" value="1"/>
</dbReference>
<evidence type="ECO:0000313" key="3">
    <source>
        <dbReference type="Proteomes" id="UP000198561"/>
    </source>
</evidence>
<gene>
    <name evidence="2" type="ORF">SAMN05421593_2150</name>
</gene>
<proteinExistence type="predicted"/>
<accession>A0A1H6HGR6</accession>
<feature type="signal peptide" evidence="1">
    <location>
        <begin position="1"/>
        <end position="25"/>
    </location>
</feature>